<keyword evidence="2" id="KW-0472">Membrane</keyword>
<proteinExistence type="predicted"/>
<feature type="transmembrane region" description="Helical" evidence="2">
    <location>
        <begin position="330"/>
        <end position="351"/>
    </location>
</feature>
<feature type="transmembrane region" description="Helical" evidence="2">
    <location>
        <begin position="427"/>
        <end position="446"/>
    </location>
</feature>
<keyword evidence="2" id="KW-0812">Transmembrane</keyword>
<evidence type="ECO:0000256" key="2">
    <source>
        <dbReference type="SAM" id="Phobius"/>
    </source>
</evidence>
<name>A0A4D8QD97_AZOBR</name>
<protein>
    <recommendedName>
        <fullName evidence="3">Acyltransferase 3 domain-containing protein</fullName>
    </recommendedName>
</protein>
<dbReference type="InterPro" id="IPR002656">
    <property type="entry name" value="Acyl_transf_3_dom"/>
</dbReference>
<feature type="transmembrane region" description="Helical" evidence="2">
    <location>
        <begin position="267"/>
        <end position="287"/>
    </location>
</feature>
<feature type="compositionally biased region" description="Basic and acidic residues" evidence="1">
    <location>
        <begin position="472"/>
        <end position="482"/>
    </location>
</feature>
<evidence type="ECO:0000313" key="4">
    <source>
        <dbReference type="EMBL" id="QCO08585.1"/>
    </source>
</evidence>
<keyword evidence="2" id="KW-1133">Transmembrane helix</keyword>
<dbReference type="GO" id="GO:0016747">
    <property type="term" value="F:acyltransferase activity, transferring groups other than amino-acyl groups"/>
    <property type="evidence" value="ECO:0007669"/>
    <property type="project" value="InterPro"/>
</dbReference>
<gene>
    <name evidence="4" type="ORF">D3868_05720</name>
</gene>
<dbReference type="InterPro" id="IPR050623">
    <property type="entry name" value="Glucan_succinyl_AcylTrfase"/>
</dbReference>
<dbReference type="EMBL" id="CP032339">
    <property type="protein sequence ID" value="QCO08585.1"/>
    <property type="molecule type" value="Genomic_DNA"/>
</dbReference>
<dbReference type="Pfam" id="PF01757">
    <property type="entry name" value="Acyl_transf_3"/>
    <property type="match status" value="1"/>
</dbReference>
<feature type="transmembrane region" description="Helical" evidence="2">
    <location>
        <begin position="95"/>
        <end position="114"/>
    </location>
</feature>
<feature type="region of interest" description="Disordered" evidence="1">
    <location>
        <begin position="1"/>
        <end position="39"/>
    </location>
</feature>
<feature type="compositionally biased region" description="Basic and acidic residues" evidence="1">
    <location>
        <begin position="14"/>
        <end position="24"/>
    </location>
</feature>
<evidence type="ECO:0000259" key="3">
    <source>
        <dbReference type="Pfam" id="PF01757"/>
    </source>
</evidence>
<feature type="transmembrane region" description="Helical" evidence="2">
    <location>
        <begin position="223"/>
        <end position="246"/>
    </location>
</feature>
<feature type="region of interest" description="Disordered" evidence="1">
    <location>
        <begin position="460"/>
        <end position="482"/>
    </location>
</feature>
<evidence type="ECO:0000313" key="5">
    <source>
        <dbReference type="Proteomes" id="UP000298774"/>
    </source>
</evidence>
<dbReference type="AlphaFoldDB" id="A0A4D8QD97"/>
<feature type="transmembrane region" description="Helical" evidence="2">
    <location>
        <begin position="126"/>
        <end position="153"/>
    </location>
</feature>
<sequence length="482" mass="52237">MRALRSGLVTGSGHRREPLRRELSARAGADGAQRVRTSYPHLGPPNASMALVRPDDALARSFGEAKRKRPRKVRAMAAAGVSIGMGGTRDHSLDAARSLLMILGVPYHAALIYSPGYDWVMNSPDGIAWIGLFADFIHSFRMPAFFLISGLLITHSLRRHGPRAVLTSRASRLLVPLVAMAATLNVAQLWMESRAIDPGLTAGEFLTQTIPAAFWSGGLVYHLWFLVELFISVLALCLAYPLLVALHRRMAERAPGLARWLADPPDWLPPLLLSLVMMGVLGFDNISDRLVTPLVPTNSTAVSIVISAGFFAVGVLIAHWPGGAARYAKASWGVALTYLVCFAIHIGMVGVEKPMPVRFLDEALRAVAAWSAFRFVLGLTQSFFSAESRRVRALSQASYTIYLLHHLVVMAAGFALLAVTAPPLLEFATITAVGLFVPLAVHHGLVRRSPTLRFLMNGVPPGEAKKQSGPARGREAMARRTG</sequence>
<evidence type="ECO:0000256" key="1">
    <source>
        <dbReference type="SAM" id="MobiDB-lite"/>
    </source>
</evidence>
<feature type="transmembrane region" description="Helical" evidence="2">
    <location>
        <begin position="173"/>
        <end position="191"/>
    </location>
</feature>
<feature type="transmembrane region" description="Helical" evidence="2">
    <location>
        <begin position="363"/>
        <end position="380"/>
    </location>
</feature>
<organism evidence="4 5">
    <name type="scientific">Azospirillum brasilense</name>
    <dbReference type="NCBI Taxonomy" id="192"/>
    <lineage>
        <taxon>Bacteria</taxon>
        <taxon>Pseudomonadati</taxon>
        <taxon>Pseudomonadota</taxon>
        <taxon>Alphaproteobacteria</taxon>
        <taxon>Rhodospirillales</taxon>
        <taxon>Azospirillaceae</taxon>
        <taxon>Azospirillum</taxon>
    </lineage>
</organism>
<reference evidence="4 5" key="1">
    <citation type="submission" date="2018-09" db="EMBL/GenBank/DDBJ databases">
        <title>Whole genome based analysis of evolution and adaptive divergence in Indian and Brazilian strains of Azospirillum brasilense.</title>
        <authorList>
            <person name="Singh C."/>
            <person name="Tripathi A.K."/>
        </authorList>
    </citation>
    <scope>NUCLEOTIDE SEQUENCE [LARGE SCALE GENOMIC DNA]</scope>
    <source>
        <strain evidence="4 5">MTCC4038</strain>
    </source>
</reference>
<dbReference type="Proteomes" id="UP000298774">
    <property type="component" value="Chromosome"/>
</dbReference>
<feature type="transmembrane region" description="Helical" evidence="2">
    <location>
        <begin position="299"/>
        <end position="318"/>
    </location>
</feature>
<feature type="transmembrane region" description="Helical" evidence="2">
    <location>
        <begin position="401"/>
        <end position="421"/>
    </location>
</feature>
<dbReference type="PANTHER" id="PTHR36927:SF1">
    <property type="entry name" value="MDO-LIKE PROTEIN"/>
    <property type="match status" value="1"/>
</dbReference>
<accession>A0A4D8QD97</accession>
<feature type="domain" description="Acyltransferase 3" evidence="3">
    <location>
        <begin position="91"/>
        <end position="441"/>
    </location>
</feature>
<dbReference type="PANTHER" id="PTHR36927">
    <property type="entry name" value="BLR4337 PROTEIN"/>
    <property type="match status" value="1"/>
</dbReference>